<gene>
    <name evidence="1" type="ORF">OCV63_04570</name>
</gene>
<dbReference type="EMBL" id="JAOQKC010000004">
    <property type="protein sequence ID" value="MCU6696168.1"/>
    <property type="molecule type" value="Genomic_DNA"/>
</dbReference>
<accession>A0ABT2RV18</accession>
<keyword evidence="2" id="KW-1185">Reference proteome</keyword>
<sequence>MEQVISKEILDELSYTSTLGQSLKQISLSQTPLEKIIQDIGKYRANYVDILIQENLIGSRFKSDDSIYRKYEKTLRNHGGFKQCFNDVLGFRLRMDEYPLSFPEYFRVVDLRKGKKVDDGYRAIHLYYQRDNLAYPIEIQLWCGDDFKFNVWSHRYIYKYDTAEIGRMMYQSYKAGMIQNEEEFVEQLKKLRGEQNGR</sequence>
<evidence type="ECO:0000313" key="2">
    <source>
        <dbReference type="Proteomes" id="UP001652461"/>
    </source>
</evidence>
<evidence type="ECO:0000313" key="1">
    <source>
        <dbReference type="EMBL" id="MCU6696168.1"/>
    </source>
</evidence>
<reference evidence="1 2" key="1">
    <citation type="journal article" date="2021" name="ISME Commun">
        <title>Automated analysis of genomic sequences facilitates high-throughput and comprehensive description of bacteria.</title>
        <authorList>
            <person name="Hitch T.C.A."/>
        </authorList>
    </citation>
    <scope>NUCLEOTIDE SEQUENCE [LARGE SCALE GENOMIC DNA]</scope>
    <source>
        <strain evidence="1 2">Sanger_04</strain>
    </source>
</reference>
<organism evidence="1 2">
    <name type="scientific">Laedolimicola ammoniilytica</name>
    <dbReference type="NCBI Taxonomy" id="2981771"/>
    <lineage>
        <taxon>Bacteria</taxon>
        <taxon>Bacillati</taxon>
        <taxon>Bacillota</taxon>
        <taxon>Clostridia</taxon>
        <taxon>Lachnospirales</taxon>
        <taxon>Lachnospiraceae</taxon>
        <taxon>Laedolimicola</taxon>
    </lineage>
</organism>
<name>A0ABT2RV18_9FIRM</name>
<comment type="caution">
    <text evidence="1">The sequence shown here is derived from an EMBL/GenBank/DDBJ whole genome shotgun (WGS) entry which is preliminary data.</text>
</comment>
<dbReference type="SUPFAM" id="SSF81301">
    <property type="entry name" value="Nucleotidyltransferase"/>
    <property type="match status" value="1"/>
</dbReference>
<dbReference type="RefSeq" id="WP_158362366.1">
    <property type="nucleotide sequence ID" value="NZ_JAOQKC010000004.1"/>
</dbReference>
<evidence type="ECO:0008006" key="3">
    <source>
        <dbReference type="Google" id="ProtNLM"/>
    </source>
</evidence>
<proteinExistence type="predicted"/>
<dbReference type="InterPro" id="IPR043519">
    <property type="entry name" value="NT_sf"/>
</dbReference>
<dbReference type="Proteomes" id="UP001652461">
    <property type="component" value="Unassembled WGS sequence"/>
</dbReference>
<protein>
    <recommendedName>
        <fullName evidence="3">RelA/SpoT domain-containing protein</fullName>
    </recommendedName>
</protein>